<feature type="compositionally biased region" description="Low complexity" evidence="1">
    <location>
        <begin position="50"/>
        <end position="82"/>
    </location>
</feature>
<keyword evidence="2" id="KW-0732">Signal</keyword>
<evidence type="ECO:0000256" key="2">
    <source>
        <dbReference type="SAM" id="SignalP"/>
    </source>
</evidence>
<dbReference type="EMBL" id="BSSA01000001">
    <property type="protein sequence ID" value="GLW68409.1"/>
    <property type="molecule type" value="Genomic_DNA"/>
</dbReference>
<reference evidence="3" key="1">
    <citation type="submission" date="2023-02" db="EMBL/GenBank/DDBJ databases">
        <title>Kitasatospora phosalacinea NBRC 14627.</title>
        <authorList>
            <person name="Ichikawa N."/>
            <person name="Sato H."/>
            <person name="Tonouchi N."/>
        </authorList>
    </citation>
    <scope>NUCLEOTIDE SEQUENCE</scope>
    <source>
        <strain evidence="3">NBRC 14627</strain>
    </source>
</reference>
<protein>
    <submittedName>
        <fullName evidence="3">Uncharacterized protein</fullName>
    </submittedName>
</protein>
<feature type="chain" id="PRO_5040990791" evidence="2">
    <location>
        <begin position="35"/>
        <end position="281"/>
    </location>
</feature>
<comment type="caution">
    <text evidence="3">The sequence shown here is derived from an EMBL/GenBank/DDBJ whole genome shotgun (WGS) entry which is preliminary data.</text>
</comment>
<name>A0A9W6Q4G5_9ACTN</name>
<gene>
    <name evidence="3" type="ORF">Kpho02_07080</name>
</gene>
<evidence type="ECO:0000313" key="4">
    <source>
        <dbReference type="Proteomes" id="UP001165041"/>
    </source>
</evidence>
<accession>A0A9W6Q4G5</accession>
<evidence type="ECO:0000313" key="3">
    <source>
        <dbReference type="EMBL" id="GLW68409.1"/>
    </source>
</evidence>
<dbReference type="RefSeq" id="WP_285733354.1">
    <property type="nucleotide sequence ID" value="NZ_BSSA01000001.1"/>
</dbReference>
<feature type="region of interest" description="Disordered" evidence="1">
    <location>
        <begin position="39"/>
        <end position="90"/>
    </location>
</feature>
<organism evidence="3 4">
    <name type="scientific">Kitasatospora phosalacinea</name>
    <dbReference type="NCBI Taxonomy" id="2065"/>
    <lineage>
        <taxon>Bacteria</taxon>
        <taxon>Bacillati</taxon>
        <taxon>Actinomycetota</taxon>
        <taxon>Actinomycetes</taxon>
        <taxon>Kitasatosporales</taxon>
        <taxon>Streptomycetaceae</taxon>
        <taxon>Kitasatospora</taxon>
    </lineage>
</organism>
<dbReference type="Proteomes" id="UP001165041">
    <property type="component" value="Unassembled WGS sequence"/>
</dbReference>
<feature type="signal peptide" evidence="2">
    <location>
        <begin position="1"/>
        <end position="34"/>
    </location>
</feature>
<proteinExistence type="predicted"/>
<dbReference type="AlphaFoldDB" id="A0A9W6Q4G5"/>
<sequence>MERTRTRTRTRARRTGTGPALLTAALLAAGLLLAGCSSAGHPAAAPPPSATGSSAGSSAAGPSAPGSGASAAYHAPTAAPGSTDLPPDQLTDAYFAEGSCARALPATLGSDAPRYEMTPCDSPQAEARVTKRSGTLTGVAAALPQGADCPDGTDVALDLTQNTLVPDITKGRSAWACLRNLHDPHPGDPGGGGGPGIVVGDCVYATKDASGREGTAETRCDGGGEHAPEYKVDKVYVSKAVTGTKEKQPSCPDGATVSFTLPPAPGTLAMNAVVACAEPVG</sequence>
<evidence type="ECO:0000256" key="1">
    <source>
        <dbReference type="SAM" id="MobiDB-lite"/>
    </source>
</evidence>